<accession>A0AAV2QI29</accession>
<dbReference type="InterPro" id="IPR043502">
    <property type="entry name" value="DNA/RNA_pol_sf"/>
</dbReference>
<organism evidence="1 2">
    <name type="scientific">Meganyctiphanes norvegica</name>
    <name type="common">Northern krill</name>
    <name type="synonym">Thysanopoda norvegica</name>
    <dbReference type="NCBI Taxonomy" id="48144"/>
    <lineage>
        <taxon>Eukaryota</taxon>
        <taxon>Metazoa</taxon>
        <taxon>Ecdysozoa</taxon>
        <taxon>Arthropoda</taxon>
        <taxon>Crustacea</taxon>
        <taxon>Multicrustacea</taxon>
        <taxon>Malacostraca</taxon>
        <taxon>Eumalacostraca</taxon>
        <taxon>Eucarida</taxon>
        <taxon>Euphausiacea</taxon>
        <taxon>Euphausiidae</taxon>
        <taxon>Meganyctiphanes</taxon>
    </lineage>
</organism>
<proteinExistence type="predicted"/>
<dbReference type="GO" id="GO:0071897">
    <property type="term" value="P:DNA biosynthetic process"/>
    <property type="evidence" value="ECO:0007669"/>
    <property type="project" value="UniProtKB-ARBA"/>
</dbReference>
<reference evidence="1 2" key="1">
    <citation type="submission" date="2024-05" db="EMBL/GenBank/DDBJ databases">
        <authorList>
            <person name="Wallberg A."/>
        </authorList>
    </citation>
    <scope>NUCLEOTIDE SEQUENCE [LARGE SCALE GENOMIC DNA]</scope>
</reference>
<sequence length="850" mass="97397">FKNSSTNTQQVRSVQSFINSTRTAEMSISPTIIVPLTRANQGHFRVRTLLDPGSGTNWIVGSLLEHIQYTVKGHETLEVATFNGTVKNRYKLVEVYYTDQELRTQGLMCYVYEAFTRHITVKGMLQHIITKAPIEDEAFNHMVDPTSTKVDHGEVSQGIGMILCSTSINRLRTSDRIILIKSLDILLEPTMFGVAISGAVPPELKDQMHVILANNIAPRLVCRAGDPRLFLEEDNHSIPDNVNFLWAQDTLGIVPEEMHEDDKIAWEHFLQSMSRDSVTGQFTVRLPWNNKKYMLRDNISVAAGRTRSQQQVMLQNKVYMDAMCKAKEELEEKDYVELVDPRIHTDEPIYYLPFRGILKADSKTTTCRMVMDGSSKQSASDVSLNQALYQGPNLILDLAMILLRFMVGYYGIVADIEKAFLRILIAVRDRDALRFFWPSDPSDPKAPLVTYRFKAVMFGSAASPFQLAAVIHVLINEDCKSRYVQQALSSCIYVDNVVYATDSEEDALEFFKIAKDLFDKGSFNLRQWSSNSPKLMEKARQKGVAEEGTVIKVLGLYWDIDRDMFLYNTEFEWDGKFTKRSALRYTNRVFDPSGLLTPITMRKRVFTQRVWSHELQWDDSFEFIEDMAKIWLHLVKETHIAVTKAMQRKTVLNKETELHIFSDASKDSFGAVVYSRTPRCPEAPEGEVRLVCAKGKIAPKDGKQTIPRNELAGAVVAAQKSQYMHKAWDLQDYQKVFIWIDAKVVLSWLGQYNIRETFIHNRVKDIRRLCIKEKTTLKHVPGTQNPADMITKEQKATEFIKNDEWFEGPSWLLNREDWPEDGRPTQCTLKVVRSLQPSSTPLLLMLARRH</sequence>
<protein>
    <recommendedName>
        <fullName evidence="3">Reverse transcriptase domain-containing protein</fullName>
    </recommendedName>
</protein>
<dbReference type="Proteomes" id="UP001497623">
    <property type="component" value="Unassembled WGS sequence"/>
</dbReference>
<name>A0AAV2QI29_MEGNR</name>
<evidence type="ECO:0000313" key="1">
    <source>
        <dbReference type="EMBL" id="CAL4087606.1"/>
    </source>
</evidence>
<feature type="non-terminal residue" evidence="1">
    <location>
        <position position="1"/>
    </location>
</feature>
<comment type="caution">
    <text evidence="1">The sequence shown here is derived from an EMBL/GenBank/DDBJ whole genome shotgun (WGS) entry which is preliminary data.</text>
</comment>
<gene>
    <name evidence="1" type="ORF">MNOR_LOCUS13266</name>
</gene>
<evidence type="ECO:0008006" key="3">
    <source>
        <dbReference type="Google" id="ProtNLM"/>
    </source>
</evidence>
<dbReference type="AlphaFoldDB" id="A0AAV2QI29"/>
<dbReference type="EMBL" id="CAXKWB010007525">
    <property type="protein sequence ID" value="CAL4087606.1"/>
    <property type="molecule type" value="Genomic_DNA"/>
</dbReference>
<keyword evidence="2" id="KW-1185">Reference proteome</keyword>
<dbReference type="PANTHER" id="PTHR47331">
    <property type="entry name" value="PHD-TYPE DOMAIN-CONTAINING PROTEIN"/>
    <property type="match status" value="1"/>
</dbReference>
<evidence type="ECO:0000313" key="2">
    <source>
        <dbReference type="Proteomes" id="UP001497623"/>
    </source>
</evidence>
<dbReference type="SUPFAM" id="SSF56672">
    <property type="entry name" value="DNA/RNA polymerases"/>
    <property type="match status" value="1"/>
</dbReference>
<dbReference type="InterPro" id="IPR008042">
    <property type="entry name" value="Retrotrans_Pao"/>
</dbReference>
<dbReference type="Pfam" id="PF05380">
    <property type="entry name" value="Peptidase_A17"/>
    <property type="match status" value="1"/>
</dbReference>
<dbReference type="PANTHER" id="PTHR47331:SF1">
    <property type="entry name" value="GAG-LIKE PROTEIN"/>
    <property type="match status" value="1"/>
</dbReference>